<feature type="non-terminal residue" evidence="5">
    <location>
        <position position="1"/>
    </location>
</feature>
<dbReference type="EMBL" id="JABANO010036827">
    <property type="protein sequence ID" value="KAF4701160.1"/>
    <property type="molecule type" value="Genomic_DNA"/>
</dbReference>
<evidence type="ECO:0000256" key="3">
    <source>
        <dbReference type="ARBA" id="ARBA00023212"/>
    </source>
</evidence>
<accession>A0A7J6Q0T2</accession>
<comment type="caution">
    <text evidence="5">The sequence shown here is derived from an EMBL/GenBank/DDBJ whole genome shotgun (WGS) entry which is preliminary data.</text>
</comment>
<feature type="non-terminal residue" evidence="5">
    <location>
        <position position="187"/>
    </location>
</feature>
<keyword evidence="2" id="KW-0963">Cytoplasm</keyword>
<dbReference type="AlphaFoldDB" id="A0A7J6Q0T2"/>
<dbReference type="InterPro" id="IPR036534">
    <property type="entry name" value="GAR_dom_sf"/>
</dbReference>
<sequence length="187" mass="21023">ELDRSVCDLHNVTPRLNGAACRPSALQTQFMHEVDARAANHHTCQELNRLIEDRRTTISHLQDRILSTQYRASKLQETSAVIADAIMALQGRLPTVSLKSGKECALRADQIDRAILEYMDTHPEFTISVKKCGPGVYTIGNKRMRLTTRGELTVVRIGGGYYTLEEYFDGYWKSDWQAHQTIGGSLA</sequence>
<gene>
    <name evidence="5" type="ORF">FOZ63_017345</name>
</gene>
<keyword evidence="3" id="KW-0206">Cytoskeleton</keyword>
<dbReference type="Proteomes" id="UP000553632">
    <property type="component" value="Unassembled WGS sequence"/>
</dbReference>
<name>A0A7J6Q0T2_PEROL</name>
<evidence type="ECO:0000259" key="4">
    <source>
        <dbReference type="Pfam" id="PF02187"/>
    </source>
</evidence>
<evidence type="ECO:0000256" key="2">
    <source>
        <dbReference type="ARBA" id="ARBA00022490"/>
    </source>
</evidence>
<feature type="domain" description="GAR" evidence="4">
    <location>
        <begin position="125"/>
        <end position="169"/>
    </location>
</feature>
<reference evidence="5 6" key="1">
    <citation type="submission" date="2020-04" db="EMBL/GenBank/DDBJ databases">
        <title>Perkinsus olseni comparative genomics.</title>
        <authorList>
            <person name="Bogema D.R."/>
        </authorList>
    </citation>
    <scope>NUCLEOTIDE SEQUENCE [LARGE SCALE GENOMIC DNA]</scope>
    <source>
        <strain evidence="5 6">ATCC PRA-207</strain>
    </source>
</reference>
<dbReference type="GO" id="GO:0008017">
    <property type="term" value="F:microtubule binding"/>
    <property type="evidence" value="ECO:0007669"/>
    <property type="project" value="InterPro"/>
</dbReference>
<dbReference type="Pfam" id="PF02187">
    <property type="entry name" value="GAS2"/>
    <property type="match status" value="1"/>
</dbReference>
<dbReference type="GO" id="GO:0005856">
    <property type="term" value="C:cytoskeleton"/>
    <property type="evidence" value="ECO:0007669"/>
    <property type="project" value="UniProtKB-SubCell"/>
</dbReference>
<evidence type="ECO:0000313" key="5">
    <source>
        <dbReference type="EMBL" id="KAF4701160.1"/>
    </source>
</evidence>
<comment type="subcellular location">
    <subcellularLocation>
        <location evidence="1">Cytoplasm</location>
        <location evidence="1">Cytoskeleton</location>
    </subcellularLocation>
</comment>
<dbReference type="Gene3D" id="3.30.920.20">
    <property type="entry name" value="Gas2-like domain"/>
    <property type="match status" value="1"/>
</dbReference>
<proteinExistence type="predicted"/>
<keyword evidence="6" id="KW-1185">Reference proteome</keyword>
<evidence type="ECO:0000313" key="6">
    <source>
        <dbReference type="Proteomes" id="UP000553632"/>
    </source>
</evidence>
<dbReference type="InterPro" id="IPR003108">
    <property type="entry name" value="GAR_dom"/>
</dbReference>
<evidence type="ECO:0000256" key="1">
    <source>
        <dbReference type="ARBA" id="ARBA00004245"/>
    </source>
</evidence>
<dbReference type="SUPFAM" id="SSF143575">
    <property type="entry name" value="GAS2 domain-like"/>
    <property type="match status" value="1"/>
</dbReference>
<protein>
    <recommendedName>
        <fullName evidence="4">GAR domain-containing protein</fullName>
    </recommendedName>
</protein>
<organism evidence="5 6">
    <name type="scientific">Perkinsus olseni</name>
    <name type="common">Perkinsus atlanticus</name>
    <dbReference type="NCBI Taxonomy" id="32597"/>
    <lineage>
        <taxon>Eukaryota</taxon>
        <taxon>Sar</taxon>
        <taxon>Alveolata</taxon>
        <taxon>Perkinsozoa</taxon>
        <taxon>Perkinsea</taxon>
        <taxon>Perkinsida</taxon>
        <taxon>Perkinsidae</taxon>
        <taxon>Perkinsus</taxon>
    </lineage>
</organism>